<keyword evidence="7" id="KW-1185">Reference proteome</keyword>
<evidence type="ECO:0000259" key="5">
    <source>
        <dbReference type="PROSITE" id="PS50995"/>
    </source>
</evidence>
<feature type="domain" description="HTH marR-type" evidence="5">
    <location>
        <begin position="29"/>
        <end position="160"/>
    </location>
</feature>
<dbReference type="PANTHER" id="PTHR33164:SF104">
    <property type="entry name" value="TRANSCRIPTIONAL REGULATORY PROTEIN"/>
    <property type="match status" value="1"/>
</dbReference>
<evidence type="ECO:0000256" key="2">
    <source>
        <dbReference type="ARBA" id="ARBA00023125"/>
    </source>
</evidence>
<proteinExistence type="predicted"/>
<sequence length="166" mass="17481">MPTTGRPGPRPADTPVRDPALQPLPGWQQTSTLTALQTLIDAASTVPAAVARRAEVSASELHALRHLSAEPLGPAELAHRLGVTTAAASGVVDRLVAHGHVERRPHPSDGRRTVVVLTDGGRTEAFARLAPMFEALARLDGSLSDEERAVVDRYLAGATAAIRTLL</sequence>
<gene>
    <name evidence="6" type="ORF">FB458_2005</name>
</gene>
<dbReference type="PANTHER" id="PTHR33164">
    <property type="entry name" value="TRANSCRIPTIONAL REGULATOR, MARR FAMILY"/>
    <property type="match status" value="1"/>
</dbReference>
<evidence type="ECO:0000256" key="1">
    <source>
        <dbReference type="ARBA" id="ARBA00023015"/>
    </source>
</evidence>
<comment type="caution">
    <text evidence="6">The sequence shown here is derived from an EMBL/GenBank/DDBJ whole genome shotgun (WGS) entry which is preliminary data.</text>
</comment>
<dbReference type="RefSeq" id="WP_141848359.1">
    <property type="nucleotide sequence ID" value="NZ_BAAAPR010000005.1"/>
</dbReference>
<evidence type="ECO:0000256" key="3">
    <source>
        <dbReference type="ARBA" id="ARBA00023163"/>
    </source>
</evidence>
<accession>A0A542E0P7</accession>
<dbReference type="InterPro" id="IPR039422">
    <property type="entry name" value="MarR/SlyA-like"/>
</dbReference>
<dbReference type="GO" id="GO:0006950">
    <property type="term" value="P:response to stress"/>
    <property type="evidence" value="ECO:0007669"/>
    <property type="project" value="TreeGrafter"/>
</dbReference>
<organism evidence="6 7">
    <name type="scientific">Lapillicoccus jejuensis</name>
    <dbReference type="NCBI Taxonomy" id="402171"/>
    <lineage>
        <taxon>Bacteria</taxon>
        <taxon>Bacillati</taxon>
        <taxon>Actinomycetota</taxon>
        <taxon>Actinomycetes</taxon>
        <taxon>Micrococcales</taxon>
        <taxon>Intrasporangiaceae</taxon>
        <taxon>Lapillicoccus</taxon>
    </lineage>
</organism>
<dbReference type="InterPro" id="IPR023187">
    <property type="entry name" value="Tscrpt_reg_MarR-type_CS"/>
</dbReference>
<keyword evidence="3" id="KW-0804">Transcription</keyword>
<evidence type="ECO:0000256" key="4">
    <source>
        <dbReference type="SAM" id="MobiDB-lite"/>
    </source>
</evidence>
<dbReference type="GO" id="GO:0003700">
    <property type="term" value="F:DNA-binding transcription factor activity"/>
    <property type="evidence" value="ECO:0007669"/>
    <property type="project" value="InterPro"/>
</dbReference>
<dbReference type="InterPro" id="IPR036390">
    <property type="entry name" value="WH_DNA-bd_sf"/>
</dbReference>
<evidence type="ECO:0000313" key="6">
    <source>
        <dbReference type="EMBL" id="TQJ08905.1"/>
    </source>
</evidence>
<protein>
    <submittedName>
        <fullName evidence="6">DNA-binding MarR family transcriptional regulator</fullName>
    </submittedName>
</protein>
<dbReference type="EMBL" id="VFMN01000001">
    <property type="protein sequence ID" value="TQJ08905.1"/>
    <property type="molecule type" value="Genomic_DNA"/>
</dbReference>
<keyword evidence="1" id="KW-0805">Transcription regulation</keyword>
<keyword evidence="2 6" id="KW-0238">DNA-binding</keyword>
<dbReference type="PROSITE" id="PS01117">
    <property type="entry name" value="HTH_MARR_1"/>
    <property type="match status" value="1"/>
</dbReference>
<evidence type="ECO:0000313" key="7">
    <source>
        <dbReference type="Proteomes" id="UP000317893"/>
    </source>
</evidence>
<name>A0A542E0P7_9MICO</name>
<feature type="region of interest" description="Disordered" evidence="4">
    <location>
        <begin position="1"/>
        <end position="26"/>
    </location>
</feature>
<dbReference type="InterPro" id="IPR000835">
    <property type="entry name" value="HTH_MarR-typ"/>
</dbReference>
<reference evidence="6 7" key="1">
    <citation type="submission" date="2019-06" db="EMBL/GenBank/DDBJ databases">
        <title>Sequencing the genomes of 1000 actinobacteria strains.</title>
        <authorList>
            <person name="Klenk H.-P."/>
        </authorList>
    </citation>
    <scope>NUCLEOTIDE SEQUENCE [LARGE SCALE GENOMIC DNA]</scope>
    <source>
        <strain evidence="6 7">DSM 18607</strain>
    </source>
</reference>
<dbReference type="SMART" id="SM00347">
    <property type="entry name" value="HTH_MARR"/>
    <property type="match status" value="1"/>
</dbReference>
<dbReference type="SUPFAM" id="SSF46785">
    <property type="entry name" value="Winged helix' DNA-binding domain"/>
    <property type="match status" value="1"/>
</dbReference>
<dbReference type="Gene3D" id="1.10.10.10">
    <property type="entry name" value="Winged helix-like DNA-binding domain superfamily/Winged helix DNA-binding domain"/>
    <property type="match status" value="1"/>
</dbReference>
<dbReference type="AlphaFoldDB" id="A0A542E0P7"/>
<dbReference type="GO" id="GO:0003677">
    <property type="term" value="F:DNA binding"/>
    <property type="evidence" value="ECO:0007669"/>
    <property type="project" value="UniProtKB-KW"/>
</dbReference>
<dbReference type="Pfam" id="PF12802">
    <property type="entry name" value="MarR_2"/>
    <property type="match status" value="1"/>
</dbReference>
<dbReference type="Proteomes" id="UP000317893">
    <property type="component" value="Unassembled WGS sequence"/>
</dbReference>
<dbReference type="OrthoDB" id="162531at2"/>
<dbReference type="InterPro" id="IPR036388">
    <property type="entry name" value="WH-like_DNA-bd_sf"/>
</dbReference>
<dbReference type="PROSITE" id="PS50995">
    <property type="entry name" value="HTH_MARR_2"/>
    <property type="match status" value="1"/>
</dbReference>